<dbReference type="SMART" id="SM00547">
    <property type="entry name" value="ZnF_RBZ"/>
    <property type="match status" value="2"/>
</dbReference>
<sequence length="525" mass="58977">MERIELGYTHRPILYEDEVFALISNNVTISLNSESRLPSTVYLTSHRLITVDDANPDSNSFQLRLQNIVSQKTESNFLRTNSKIIIEFNSNSNFFTASDVDENYIFLDSVADKRGLSNLSLGAGLDIPGSTQSQCPWICSICQNMNYTIPGSKCELCGVAGKSVETQQDQEVEHTNTCPSCTFINHPDLKYCEMCDTELYPNLHKLKIQDKPEDQNEPVKSDNCTPPRVLTIRFEKNTAFSFSSTLTKQLEKKLWEVSKNTPLRNLQKQDNRNGNLGGISSIINKSKESEKARNMLLDQALQDLDELSSKAKDIISLAKDIVSKLNQSNNDLSQETGDPDLLIESEFAKYLSKIGIDNPVTKEVAGSSYLRALAREMFEFLEDYVFKNSGIVLVVDAYCLYNKARSFSSVYPSDFIDACKLFGELDLPLKLRKFSSGLLALQASSSANIAISSSIQSEGISGDVFLERINELIDSFGSLSTIQYSVIDGIPLLLANELLFFYEEESFLCRDETIHEVRFYKNVFL</sequence>
<keyword evidence="2 7" id="KW-0813">Transport</keyword>
<proteinExistence type="inferred from homology"/>
<dbReference type="PROSITE" id="PS51495">
    <property type="entry name" value="GLUE"/>
    <property type="match status" value="1"/>
</dbReference>
<reference evidence="9 10" key="1">
    <citation type="journal article" date="2018" name="MBio">
        <title>Comparative Genomics Reveals the Core Gene Toolbox for the Fungus-Insect Symbiosis.</title>
        <authorList>
            <person name="Wang Y."/>
            <person name="Stata M."/>
            <person name="Wang W."/>
            <person name="Stajich J.E."/>
            <person name="White M.M."/>
            <person name="Moncalvo J.M."/>
        </authorList>
    </citation>
    <scope>NUCLEOTIDE SEQUENCE [LARGE SCALE GENOMIC DNA]</scope>
    <source>
        <strain evidence="9 10">SC-DP-2</strain>
    </source>
</reference>
<evidence type="ECO:0000256" key="5">
    <source>
        <dbReference type="ARBA" id="ARBA00022833"/>
    </source>
</evidence>
<dbReference type="SUPFAM" id="SSF46785">
    <property type="entry name" value="Winged helix' DNA-binding domain"/>
    <property type="match status" value="2"/>
</dbReference>
<dbReference type="InterPro" id="IPR021648">
    <property type="entry name" value="GLUE_dom"/>
</dbReference>
<evidence type="ECO:0000259" key="8">
    <source>
        <dbReference type="PROSITE" id="PS51495"/>
    </source>
</evidence>
<dbReference type="InterPro" id="IPR011993">
    <property type="entry name" value="PH-like_dom_sf"/>
</dbReference>
<dbReference type="GO" id="GO:0043130">
    <property type="term" value="F:ubiquitin binding"/>
    <property type="evidence" value="ECO:0007669"/>
    <property type="project" value="UniProtKB-UniRule"/>
</dbReference>
<keyword evidence="10" id="KW-1185">Reference proteome</keyword>
<dbReference type="SUPFAM" id="SSF90209">
    <property type="entry name" value="Ran binding protein zinc finger-like"/>
    <property type="match status" value="1"/>
</dbReference>
<accession>A0A2T9ZKM3</accession>
<dbReference type="PANTHER" id="PTHR13128:SF12">
    <property type="entry name" value="VACUOLAR PROTEIN-SORTING-ASSOCIATED PROTEIN 36"/>
    <property type="match status" value="1"/>
</dbReference>
<comment type="subcellular location">
    <subcellularLocation>
        <location evidence="7">Cytoplasm</location>
    </subcellularLocation>
    <subcellularLocation>
        <location evidence="7">Endosome</location>
    </subcellularLocation>
</comment>
<dbReference type="OrthoDB" id="271448at2759"/>
<feature type="domain" description="GLUE N-terminal" evidence="8">
    <location>
        <begin position="4"/>
        <end position="262"/>
    </location>
</feature>
<evidence type="ECO:0000256" key="4">
    <source>
        <dbReference type="ARBA" id="ARBA00022771"/>
    </source>
</evidence>
<dbReference type="EMBL" id="MBFS01000037">
    <property type="protein sequence ID" value="PVV05121.1"/>
    <property type="molecule type" value="Genomic_DNA"/>
</dbReference>
<dbReference type="Gene3D" id="6.10.140.260">
    <property type="match status" value="1"/>
</dbReference>
<dbReference type="GO" id="GO:0043328">
    <property type="term" value="P:protein transport to vacuole involved in ubiquitin-dependent protein catabolic process via the multivesicular body sorting pathway"/>
    <property type="evidence" value="ECO:0007669"/>
    <property type="project" value="UniProtKB-UniRule"/>
</dbReference>
<dbReference type="InterPro" id="IPR040608">
    <property type="entry name" value="Snf8/Vps36"/>
</dbReference>
<dbReference type="Gene3D" id="2.30.30.380">
    <property type="entry name" value="Zn-finger domain of Sec23/24"/>
    <property type="match status" value="1"/>
</dbReference>
<protein>
    <recommendedName>
        <fullName evidence="7">Vacuolar protein-sorting-associated protein 36</fullName>
    </recommendedName>
    <alternativeName>
        <fullName evidence="7">ESCRT-II complex subunit VPS36</fullName>
    </alternativeName>
</protein>
<dbReference type="SUPFAM" id="SSF50729">
    <property type="entry name" value="PH domain-like"/>
    <property type="match status" value="1"/>
</dbReference>
<keyword evidence="7" id="KW-0963">Cytoplasm</keyword>
<dbReference type="InterPro" id="IPR001876">
    <property type="entry name" value="Znf_RanBP2"/>
</dbReference>
<evidence type="ECO:0000256" key="3">
    <source>
        <dbReference type="ARBA" id="ARBA00022723"/>
    </source>
</evidence>
<dbReference type="GO" id="GO:0032266">
    <property type="term" value="F:phosphatidylinositol-3-phosphate binding"/>
    <property type="evidence" value="ECO:0007669"/>
    <property type="project" value="UniProtKB-UniRule"/>
</dbReference>
<evidence type="ECO:0000256" key="1">
    <source>
        <dbReference type="ARBA" id="ARBA00009697"/>
    </source>
</evidence>
<dbReference type="GO" id="GO:0000814">
    <property type="term" value="C:ESCRT II complex"/>
    <property type="evidence" value="ECO:0007669"/>
    <property type="project" value="UniProtKB-UniRule"/>
</dbReference>
<comment type="subunit">
    <text evidence="7">Component of the endosomal sorting complex required for transport II (ESCRT-II).</text>
</comment>
<gene>
    <name evidence="9" type="ORF">BB560_000361</name>
</gene>
<dbReference type="STRING" id="133381.A0A2T9ZKM3"/>
<dbReference type="Gene3D" id="1.10.10.10">
    <property type="entry name" value="Winged helix-like DNA-binding domain superfamily/Winged helix DNA-binding domain"/>
    <property type="match status" value="2"/>
</dbReference>
<dbReference type="InterPro" id="IPR036390">
    <property type="entry name" value="WH_DNA-bd_sf"/>
</dbReference>
<dbReference type="Proteomes" id="UP000245609">
    <property type="component" value="Unassembled WGS sequence"/>
</dbReference>
<dbReference type="Pfam" id="PF11605">
    <property type="entry name" value="Vps36_ESCRT-II"/>
    <property type="match status" value="1"/>
</dbReference>
<keyword evidence="4" id="KW-0863">Zinc-finger</keyword>
<dbReference type="AlphaFoldDB" id="A0A2T9ZKM3"/>
<dbReference type="InterPro" id="IPR036388">
    <property type="entry name" value="WH-like_DNA-bd_sf"/>
</dbReference>
<organism evidence="9 10">
    <name type="scientific">Smittium megazygosporum</name>
    <dbReference type="NCBI Taxonomy" id="133381"/>
    <lineage>
        <taxon>Eukaryota</taxon>
        <taxon>Fungi</taxon>
        <taxon>Fungi incertae sedis</taxon>
        <taxon>Zoopagomycota</taxon>
        <taxon>Kickxellomycotina</taxon>
        <taxon>Harpellomycetes</taxon>
        <taxon>Harpellales</taxon>
        <taxon>Legeriomycetaceae</taxon>
        <taxon>Smittium</taxon>
    </lineage>
</organism>
<dbReference type="InterPro" id="IPR036443">
    <property type="entry name" value="Znf_RanBP2_sf"/>
</dbReference>
<evidence type="ECO:0000313" key="9">
    <source>
        <dbReference type="EMBL" id="PVV05121.1"/>
    </source>
</evidence>
<comment type="caution">
    <text evidence="9">The sequence shown here is derived from an EMBL/GenBank/DDBJ whole genome shotgun (WGS) entry which is preliminary data.</text>
</comment>
<evidence type="ECO:0000256" key="2">
    <source>
        <dbReference type="ARBA" id="ARBA00022448"/>
    </source>
</evidence>
<dbReference type="Pfam" id="PF04157">
    <property type="entry name" value="EAP30"/>
    <property type="match status" value="1"/>
</dbReference>
<dbReference type="GO" id="GO:0008270">
    <property type="term" value="F:zinc ion binding"/>
    <property type="evidence" value="ECO:0007669"/>
    <property type="project" value="UniProtKB-KW"/>
</dbReference>
<evidence type="ECO:0000313" key="10">
    <source>
        <dbReference type="Proteomes" id="UP000245609"/>
    </source>
</evidence>
<keyword evidence="3" id="KW-0479">Metal-binding</keyword>
<name>A0A2T9ZKM3_9FUNG</name>
<evidence type="ECO:0000256" key="7">
    <source>
        <dbReference type="RuleBase" id="RU367095"/>
    </source>
</evidence>
<keyword evidence="5" id="KW-0862">Zinc</keyword>
<evidence type="ECO:0000256" key="6">
    <source>
        <dbReference type="ARBA" id="ARBA00022927"/>
    </source>
</evidence>
<dbReference type="Gene3D" id="2.30.29.30">
    <property type="entry name" value="Pleckstrin-homology domain (PH domain)/Phosphotyrosine-binding domain (PTB)"/>
    <property type="match status" value="1"/>
</dbReference>
<keyword evidence="7" id="KW-0967">Endosome</keyword>
<comment type="function">
    <text evidence="7">Component of the ESCRT-II complex (endosomal sorting complex required for transport II), which is required for multivesicular body (MVB) formation and sorting of endosomal cargo proteins into MVBs.</text>
</comment>
<dbReference type="GO" id="GO:0031902">
    <property type="term" value="C:late endosome membrane"/>
    <property type="evidence" value="ECO:0007669"/>
    <property type="project" value="UniProtKB-UniRule"/>
</dbReference>
<dbReference type="InterPro" id="IPR037855">
    <property type="entry name" value="Vps36"/>
</dbReference>
<keyword evidence="6 7" id="KW-0653">Protein transport</keyword>
<comment type="similarity">
    <text evidence="1 7">Belongs to the VPS36 family.</text>
</comment>
<dbReference type="PANTHER" id="PTHR13128">
    <property type="entry name" value="VACUOLAR PROTEIN-SORTING-ASSOCIATED PROTEIN 36"/>
    <property type="match status" value="1"/>
</dbReference>